<dbReference type="AlphaFoldDB" id="A0A482VK53"/>
<dbReference type="OrthoDB" id="6803975at2759"/>
<dbReference type="Proteomes" id="UP000292052">
    <property type="component" value="Unassembled WGS sequence"/>
</dbReference>
<evidence type="ECO:0000313" key="2">
    <source>
        <dbReference type="Proteomes" id="UP000292052"/>
    </source>
</evidence>
<organism evidence="1 2">
    <name type="scientific">Asbolus verrucosus</name>
    <name type="common">Desert ironclad beetle</name>
    <dbReference type="NCBI Taxonomy" id="1661398"/>
    <lineage>
        <taxon>Eukaryota</taxon>
        <taxon>Metazoa</taxon>
        <taxon>Ecdysozoa</taxon>
        <taxon>Arthropoda</taxon>
        <taxon>Hexapoda</taxon>
        <taxon>Insecta</taxon>
        <taxon>Pterygota</taxon>
        <taxon>Neoptera</taxon>
        <taxon>Endopterygota</taxon>
        <taxon>Coleoptera</taxon>
        <taxon>Polyphaga</taxon>
        <taxon>Cucujiformia</taxon>
        <taxon>Tenebrionidae</taxon>
        <taxon>Pimeliinae</taxon>
        <taxon>Asbolus</taxon>
    </lineage>
</organism>
<gene>
    <name evidence="1" type="ORF">BDFB_009773</name>
</gene>
<protein>
    <recommendedName>
        <fullName evidence="3">DUF4817 domain-containing protein</fullName>
    </recommendedName>
</protein>
<sequence length="56" mass="6762">MVFTQEQKNFIVESYFRNGHLFDGVWWYSNQACFVEFHQQFPGAALTRNMFQHNLT</sequence>
<evidence type="ECO:0000313" key="1">
    <source>
        <dbReference type="EMBL" id="RZC32986.1"/>
    </source>
</evidence>
<comment type="caution">
    <text evidence="1">The sequence shown here is derived from an EMBL/GenBank/DDBJ whole genome shotgun (WGS) entry which is preliminary data.</text>
</comment>
<proteinExistence type="predicted"/>
<keyword evidence="2" id="KW-1185">Reference proteome</keyword>
<accession>A0A482VK53</accession>
<dbReference type="EMBL" id="QDEB01092929">
    <property type="protein sequence ID" value="RZC32986.1"/>
    <property type="molecule type" value="Genomic_DNA"/>
</dbReference>
<reference evidence="1 2" key="1">
    <citation type="submission" date="2017-03" db="EMBL/GenBank/DDBJ databases">
        <title>Genome of the blue death feigning beetle - Asbolus verrucosus.</title>
        <authorList>
            <person name="Rider S.D."/>
        </authorList>
    </citation>
    <scope>NUCLEOTIDE SEQUENCE [LARGE SCALE GENOMIC DNA]</scope>
    <source>
        <strain evidence="1">Butters</strain>
        <tissue evidence="1">Head and leg muscle</tissue>
    </source>
</reference>
<evidence type="ECO:0008006" key="3">
    <source>
        <dbReference type="Google" id="ProtNLM"/>
    </source>
</evidence>
<name>A0A482VK53_ASBVE</name>